<evidence type="ECO:0000313" key="2">
    <source>
        <dbReference type="Proteomes" id="UP001305414"/>
    </source>
</evidence>
<dbReference type="Proteomes" id="UP001305414">
    <property type="component" value="Unassembled WGS sequence"/>
</dbReference>
<sequence length="78" mass="8725">MEFDERIYKTATTKRNATNPAKGHSYRGRCEWIDSDSLEKGVCDVEEIGNSSLAPPRLPSWVLLTVILTSFVLGPSIR</sequence>
<gene>
    <name evidence="1" type="ORF">RRF57_005881</name>
</gene>
<dbReference type="AlphaFoldDB" id="A0AAN7UPB1"/>
<dbReference type="EMBL" id="JAWHQM010000015">
    <property type="protein sequence ID" value="KAK5630166.1"/>
    <property type="molecule type" value="Genomic_DNA"/>
</dbReference>
<organism evidence="1 2">
    <name type="scientific">Xylaria bambusicola</name>
    <dbReference type="NCBI Taxonomy" id="326684"/>
    <lineage>
        <taxon>Eukaryota</taxon>
        <taxon>Fungi</taxon>
        <taxon>Dikarya</taxon>
        <taxon>Ascomycota</taxon>
        <taxon>Pezizomycotina</taxon>
        <taxon>Sordariomycetes</taxon>
        <taxon>Xylariomycetidae</taxon>
        <taxon>Xylariales</taxon>
        <taxon>Xylariaceae</taxon>
        <taxon>Xylaria</taxon>
    </lineage>
</organism>
<accession>A0AAN7UPB1</accession>
<proteinExistence type="predicted"/>
<reference evidence="1 2" key="1">
    <citation type="submission" date="2023-10" db="EMBL/GenBank/DDBJ databases">
        <title>Draft genome sequence of Xylaria bambusicola isolate GMP-LS, the root and basal stem rot pathogen of sugarcane in Indonesia.</title>
        <authorList>
            <person name="Selvaraj P."/>
            <person name="Muralishankar V."/>
            <person name="Muruganantham S."/>
            <person name="Sp S."/>
            <person name="Haryani S."/>
            <person name="Lau K.J.X."/>
            <person name="Naqvi N.I."/>
        </authorList>
    </citation>
    <scope>NUCLEOTIDE SEQUENCE [LARGE SCALE GENOMIC DNA]</scope>
    <source>
        <strain evidence="1">GMP-LS</strain>
    </source>
</reference>
<keyword evidence="2" id="KW-1185">Reference proteome</keyword>
<comment type="caution">
    <text evidence="1">The sequence shown here is derived from an EMBL/GenBank/DDBJ whole genome shotgun (WGS) entry which is preliminary data.</text>
</comment>
<protein>
    <submittedName>
        <fullName evidence="1">Uncharacterized protein</fullName>
    </submittedName>
</protein>
<name>A0AAN7UPB1_9PEZI</name>
<evidence type="ECO:0000313" key="1">
    <source>
        <dbReference type="EMBL" id="KAK5630166.1"/>
    </source>
</evidence>